<dbReference type="RefSeq" id="WP_074937731.1">
    <property type="nucleotide sequence ID" value="NZ_CANLRM010000004.1"/>
</dbReference>
<name>A0A4R8MC15_9FLAO</name>
<evidence type="ECO:0000313" key="9">
    <source>
        <dbReference type="EMBL" id="TDY61405.1"/>
    </source>
</evidence>
<dbReference type="Gene3D" id="1.25.40.390">
    <property type="match status" value="1"/>
</dbReference>
<feature type="domain" description="RagB/SusD" evidence="7">
    <location>
        <begin position="309"/>
        <end position="627"/>
    </location>
</feature>
<keyword evidence="5" id="KW-0998">Cell outer membrane</keyword>
<reference evidence="9 10" key="1">
    <citation type="submission" date="2019-03" db="EMBL/GenBank/DDBJ databases">
        <title>Genomic Encyclopedia of Type Strains, Phase III (KMG-III): the genomes of soil and plant-associated and newly described type strains.</title>
        <authorList>
            <person name="Whitman W."/>
        </authorList>
    </citation>
    <scope>NUCLEOTIDE SEQUENCE [LARGE SCALE GENOMIC DNA]</scope>
    <source>
        <strain evidence="9 10">CECT 8301</strain>
    </source>
</reference>
<evidence type="ECO:0000313" key="10">
    <source>
        <dbReference type="Proteomes" id="UP000294824"/>
    </source>
</evidence>
<dbReference type="Pfam" id="PF07980">
    <property type="entry name" value="SusD_RagB"/>
    <property type="match status" value="1"/>
</dbReference>
<dbReference type="Proteomes" id="UP000294824">
    <property type="component" value="Unassembled WGS sequence"/>
</dbReference>
<feature type="transmembrane region" description="Helical" evidence="6">
    <location>
        <begin position="7"/>
        <end position="23"/>
    </location>
</feature>
<keyword evidence="10" id="KW-1185">Reference proteome</keyword>
<dbReference type="SUPFAM" id="SSF48452">
    <property type="entry name" value="TPR-like"/>
    <property type="match status" value="1"/>
</dbReference>
<dbReference type="InterPro" id="IPR011990">
    <property type="entry name" value="TPR-like_helical_dom_sf"/>
</dbReference>
<keyword evidence="4 6" id="KW-0472">Membrane</keyword>
<comment type="subcellular location">
    <subcellularLocation>
        <location evidence="1">Cell outer membrane</location>
    </subcellularLocation>
</comment>
<evidence type="ECO:0000256" key="1">
    <source>
        <dbReference type="ARBA" id="ARBA00004442"/>
    </source>
</evidence>
<evidence type="ECO:0000259" key="7">
    <source>
        <dbReference type="Pfam" id="PF07980"/>
    </source>
</evidence>
<keyword evidence="6" id="KW-1133">Transmembrane helix</keyword>
<feature type="domain" description="SusD-like N-terminal" evidence="8">
    <location>
        <begin position="109"/>
        <end position="213"/>
    </location>
</feature>
<dbReference type="GO" id="GO:0009279">
    <property type="term" value="C:cell outer membrane"/>
    <property type="evidence" value="ECO:0007669"/>
    <property type="project" value="UniProtKB-SubCell"/>
</dbReference>
<comment type="similarity">
    <text evidence="2">Belongs to the SusD family.</text>
</comment>
<keyword evidence="3" id="KW-0732">Signal</keyword>
<evidence type="ECO:0000256" key="5">
    <source>
        <dbReference type="ARBA" id="ARBA00023237"/>
    </source>
</evidence>
<gene>
    <name evidence="9" type="ORF">DFQ06_2738</name>
</gene>
<dbReference type="EMBL" id="SORL01000009">
    <property type="protein sequence ID" value="TDY61405.1"/>
    <property type="molecule type" value="Genomic_DNA"/>
</dbReference>
<evidence type="ECO:0000256" key="2">
    <source>
        <dbReference type="ARBA" id="ARBA00006275"/>
    </source>
</evidence>
<evidence type="ECO:0000256" key="4">
    <source>
        <dbReference type="ARBA" id="ARBA00023136"/>
    </source>
</evidence>
<organism evidence="9 10">
    <name type="scientific">Algibacter lectus</name>
    <dbReference type="NCBI Taxonomy" id="221126"/>
    <lineage>
        <taxon>Bacteria</taxon>
        <taxon>Pseudomonadati</taxon>
        <taxon>Bacteroidota</taxon>
        <taxon>Flavobacteriia</taxon>
        <taxon>Flavobacteriales</taxon>
        <taxon>Flavobacteriaceae</taxon>
        <taxon>Algibacter</taxon>
    </lineage>
</organism>
<evidence type="ECO:0000256" key="3">
    <source>
        <dbReference type="ARBA" id="ARBA00022729"/>
    </source>
</evidence>
<keyword evidence="6" id="KW-0812">Transmembrane</keyword>
<evidence type="ECO:0000256" key="6">
    <source>
        <dbReference type="SAM" id="Phobius"/>
    </source>
</evidence>
<accession>A0A4R8MC15</accession>
<proteinExistence type="inferred from homology"/>
<dbReference type="AlphaFoldDB" id="A0A4R8MC15"/>
<evidence type="ECO:0000259" key="8">
    <source>
        <dbReference type="Pfam" id="PF14322"/>
    </source>
</evidence>
<dbReference type="Pfam" id="PF14322">
    <property type="entry name" value="SusD-like_3"/>
    <property type="match status" value="1"/>
</dbReference>
<dbReference type="InterPro" id="IPR033985">
    <property type="entry name" value="SusD-like_N"/>
</dbReference>
<comment type="caution">
    <text evidence="9">The sequence shown here is derived from an EMBL/GenBank/DDBJ whole genome shotgun (WGS) entry which is preliminary data.</text>
</comment>
<protein>
    <submittedName>
        <fullName evidence="9">Putative outer membrane starch-binding protein</fullName>
    </submittedName>
</protein>
<sequence>MKKTNKIIYSIIFICIMSCDSYIDIVPDNVATFDLVFNNRANAKKFFYTLYGYLPHFSDVNSNIGLVGGDEVWTHQTWDGMRLSIGEQSKANPIYNLWGNGGRLEPHVALRDCNIFLNRISDVRDMTEDEKTRWIAEVKFLKAYYHFYLLKMYGPIPIIDENIEVSEDVISVRIERDGVDDVVDYIVSVLDEAIENLPPRITLEGEELGRATKPIAAMLKAKVLAFSASPLVNGNSVYSSWTNNAGTPYINQTYDANKWTLAADACREAIDLAHEAGNNLYKFSTAYNLSEETITKMNLRGAITDRWNNEIIWGQANPTTNTIQNNSFARIDDEFSGSSSGQVNSYYSIPLHMAEIFYSKNGVPIEEDNSYDYSSRFDLKTGDEANKFYVKQGYETIGLHLDRESRFYASLAGDGILSYDVNNEADDTSLFVVDAKNGGMAGYLNERQFNQTGYWPKKLVHYKSAIGNNSFTAENYSWPVYRLADLYLLYAECLNEVSGPVAEVFQYVDDVRERSGLDGVQASWTASSNNPTKPSTKEGLREIIHQERSIELAFEGHRFWDLRRWFKAHVLLNSTSMRGWSYEKATAETFYNQVEYGVTEFSIRDYFWPIAEDDILANPNLDQAFGW</sequence>
<dbReference type="InterPro" id="IPR012944">
    <property type="entry name" value="SusD_RagB_dom"/>
</dbReference>